<sequence>MTFTAYELFYLDSYDDEVHELVCDYCYDEDDLTFEDIAWHIDDDYIIDHGIRVAVIVHDTDNDEVDIALMQPGAVGAPAWYTLEDAANAAAELQRVLVAHEDGTISVTQTQDPAYALRTGTPFTAEDLTTATAMMVGNSQDNAWYVTFCIEFRPNMKSDFAFPVAVFAFDPREGRIKAHVLLEDNPFAPPTFNRAQKKMVLRKLTEIVDRVTNAPPIGSPGKPVSPFTNLGPQFRSEMLPSVEAVSTDHAIAQSMDYLERFIKEQAG</sequence>
<dbReference type="RefSeq" id="WP_171194474.1">
    <property type="nucleotide sequence ID" value="NZ_CP061032.1"/>
</dbReference>
<protein>
    <submittedName>
        <fullName evidence="2">Uncharacterized protein</fullName>
    </submittedName>
</protein>
<accession>A0A7H0K0K7</accession>
<proteinExistence type="predicted"/>
<dbReference type="Proteomes" id="UP000642876">
    <property type="component" value="Unassembled WGS sequence"/>
</dbReference>
<reference evidence="3 4" key="1">
    <citation type="submission" date="2020-08" db="EMBL/GenBank/DDBJ databases">
        <title>novel species in genus Corynebacterium.</title>
        <authorList>
            <person name="Zhang G."/>
        </authorList>
    </citation>
    <scope>NUCLEOTIDE SEQUENCE [LARGE SCALE GENOMIC DNA]</scope>
    <source>
        <strain evidence="2">Zg-917</strain>
        <strain evidence="3 4">zg-917</strain>
    </source>
</reference>
<evidence type="ECO:0000313" key="3">
    <source>
        <dbReference type="Proteomes" id="UP000516235"/>
    </source>
</evidence>
<evidence type="ECO:0000313" key="1">
    <source>
        <dbReference type="EMBL" id="MBC3179433.1"/>
    </source>
</evidence>
<dbReference type="KEGG" id="cluj:IAU68_03410"/>
<evidence type="ECO:0000313" key="4">
    <source>
        <dbReference type="Proteomes" id="UP000642876"/>
    </source>
</evidence>
<evidence type="ECO:0000313" key="2">
    <source>
        <dbReference type="EMBL" id="QNP90823.1"/>
    </source>
</evidence>
<gene>
    <name evidence="1" type="ORF">H7348_08980</name>
    <name evidence="2" type="ORF">IAU68_03410</name>
</gene>
<name>A0A7H0K0K7_9CORY</name>
<organism evidence="2 3">
    <name type="scientific">Corynebacterium lujinxingii</name>
    <dbReference type="NCBI Taxonomy" id="2763010"/>
    <lineage>
        <taxon>Bacteria</taxon>
        <taxon>Bacillati</taxon>
        <taxon>Actinomycetota</taxon>
        <taxon>Actinomycetes</taxon>
        <taxon>Mycobacteriales</taxon>
        <taxon>Corynebacteriaceae</taxon>
        <taxon>Corynebacterium</taxon>
    </lineage>
</organism>
<dbReference type="Proteomes" id="UP000516235">
    <property type="component" value="Chromosome"/>
</dbReference>
<dbReference type="AlphaFoldDB" id="A0A7H0K0K7"/>
<dbReference type="EMBL" id="JACMYE010000007">
    <property type="protein sequence ID" value="MBC3179433.1"/>
    <property type="molecule type" value="Genomic_DNA"/>
</dbReference>
<dbReference type="EMBL" id="CP061032">
    <property type="protein sequence ID" value="QNP90823.1"/>
    <property type="molecule type" value="Genomic_DNA"/>
</dbReference>
<keyword evidence="4" id="KW-1185">Reference proteome</keyword>